<dbReference type="EMBL" id="JAZDUE010000002">
    <property type="protein sequence ID" value="MEE4021954.1"/>
    <property type="molecule type" value="Genomic_DNA"/>
</dbReference>
<reference evidence="2 3" key="1">
    <citation type="submission" date="2024-01" db="EMBL/GenBank/DDBJ databases">
        <title>Draft genome sequence of Gordonia sp. PKS22-38.</title>
        <authorList>
            <person name="Suphannarot A."/>
            <person name="Mingma R."/>
        </authorList>
    </citation>
    <scope>NUCLEOTIDE SEQUENCE [LARGE SCALE GENOMIC DNA]</scope>
    <source>
        <strain evidence="2 3">PKS22-38</strain>
    </source>
</reference>
<sequence>MAKRLIVCCDGTWNAFGQKNPTNVVKIHTSIAPTDRDGVIQKPLYVAGVGTKPWQRIRGGALGWGLSKNLKKGYGELVDLYEPGDEIFLFGFSRGAYTARSLAGFIRNSGILKREHKDRIDEAFELYRDRDGSSAPAQQRATEFRAAYSYETPIEFIGVWDTVGSLGIPLDGWKIFDKFNERWAFHDTQLSSTVKVAYHALAIDEKRRPFEPTLWSPKPDRPDDQIIEQVWFSGVHCNVGGGYDDSQISDIPLVWMMDRARQHGLCFTEGESEDLSGATRLRATAVDAITTFLLGTNAFATPLQESRKGFYRWFFKPFSRTMAHADEQHEYAASSATQRRAHVDTYDPENLAAYLKRGGKEMEVDFRPTR</sequence>
<dbReference type="PANTHER" id="PTHR33840:SF1">
    <property type="entry name" value="TLE1 PHOSPHOLIPASE DOMAIN-CONTAINING PROTEIN"/>
    <property type="match status" value="1"/>
</dbReference>
<dbReference type="PANTHER" id="PTHR33840">
    <property type="match status" value="1"/>
</dbReference>
<evidence type="ECO:0000313" key="3">
    <source>
        <dbReference type="Proteomes" id="UP001335729"/>
    </source>
</evidence>
<accession>A0ABU7MQC8</accession>
<comment type="caution">
    <text evidence="2">The sequence shown here is derived from an EMBL/GenBank/DDBJ whole genome shotgun (WGS) entry which is preliminary data.</text>
</comment>
<name>A0ABU7MQC8_9ACTN</name>
<keyword evidence="3" id="KW-1185">Reference proteome</keyword>
<organism evidence="2 3">
    <name type="scientific">Gordonia prachuapensis</name>
    <dbReference type="NCBI Taxonomy" id="3115651"/>
    <lineage>
        <taxon>Bacteria</taxon>
        <taxon>Bacillati</taxon>
        <taxon>Actinomycetota</taxon>
        <taxon>Actinomycetes</taxon>
        <taxon>Mycobacteriales</taxon>
        <taxon>Gordoniaceae</taxon>
        <taxon>Gordonia</taxon>
    </lineage>
</organism>
<evidence type="ECO:0000313" key="2">
    <source>
        <dbReference type="EMBL" id="MEE4021954.1"/>
    </source>
</evidence>
<protein>
    <submittedName>
        <fullName evidence="2">DUF2235 domain-containing protein</fullName>
    </submittedName>
</protein>
<dbReference type="Pfam" id="PF09994">
    <property type="entry name" value="T6SS_Tle1-like_cat"/>
    <property type="match status" value="1"/>
</dbReference>
<dbReference type="RefSeq" id="WP_330503281.1">
    <property type="nucleotide sequence ID" value="NZ_JAZDUE010000002.1"/>
</dbReference>
<dbReference type="InterPro" id="IPR018712">
    <property type="entry name" value="Tle1-like_cat"/>
</dbReference>
<proteinExistence type="predicted"/>
<evidence type="ECO:0000259" key="1">
    <source>
        <dbReference type="Pfam" id="PF09994"/>
    </source>
</evidence>
<feature type="domain" description="T6SS Phospholipase effector Tle1-like catalytic" evidence="1">
    <location>
        <begin position="3"/>
        <end position="258"/>
    </location>
</feature>
<gene>
    <name evidence="2" type="ORF">V1Y59_02595</name>
</gene>
<dbReference type="Proteomes" id="UP001335729">
    <property type="component" value="Unassembled WGS sequence"/>
</dbReference>